<dbReference type="AlphaFoldDB" id="A0AAV5SN72"/>
<accession>A0AAV5SN72</accession>
<name>A0AAV5SN72_9BILA</name>
<dbReference type="Proteomes" id="UP001432027">
    <property type="component" value="Unassembled WGS sequence"/>
</dbReference>
<organism evidence="1 2">
    <name type="scientific">Pristionchus entomophagus</name>
    <dbReference type="NCBI Taxonomy" id="358040"/>
    <lineage>
        <taxon>Eukaryota</taxon>
        <taxon>Metazoa</taxon>
        <taxon>Ecdysozoa</taxon>
        <taxon>Nematoda</taxon>
        <taxon>Chromadorea</taxon>
        <taxon>Rhabditida</taxon>
        <taxon>Rhabditina</taxon>
        <taxon>Diplogasteromorpha</taxon>
        <taxon>Diplogasteroidea</taxon>
        <taxon>Neodiplogasteridae</taxon>
        <taxon>Pristionchus</taxon>
    </lineage>
</organism>
<dbReference type="EMBL" id="BTSX01000002">
    <property type="protein sequence ID" value="GMS83987.1"/>
    <property type="molecule type" value="Genomic_DNA"/>
</dbReference>
<evidence type="ECO:0000313" key="1">
    <source>
        <dbReference type="EMBL" id="GMS83987.1"/>
    </source>
</evidence>
<sequence length="172" mass="18899">MRKCTRQRDWIDLPLQSRPLPSSCARPFTITEANYAPMGVLSRLTGFDALGYMTDSCPNLYYLIHGPFPGFTMTINSPIVSLLYDVQQFHFPAGELKATIGISSTHHMELSGFINSPGYHGCAGKPAYQSSLYDMNTPILELLQDANPQDISIDVLTNSDDAHSLVVKNSAG</sequence>
<proteinExistence type="predicted"/>
<protein>
    <submittedName>
        <fullName evidence="1">Uncharacterized protein</fullName>
    </submittedName>
</protein>
<comment type="caution">
    <text evidence="1">The sequence shown here is derived from an EMBL/GenBank/DDBJ whole genome shotgun (WGS) entry which is preliminary data.</text>
</comment>
<keyword evidence="2" id="KW-1185">Reference proteome</keyword>
<feature type="non-terminal residue" evidence="1">
    <location>
        <position position="172"/>
    </location>
</feature>
<reference evidence="1" key="1">
    <citation type="submission" date="2023-10" db="EMBL/GenBank/DDBJ databases">
        <title>Genome assembly of Pristionchus species.</title>
        <authorList>
            <person name="Yoshida K."/>
            <person name="Sommer R.J."/>
        </authorList>
    </citation>
    <scope>NUCLEOTIDE SEQUENCE</scope>
    <source>
        <strain evidence="1">RS0144</strain>
    </source>
</reference>
<gene>
    <name evidence="1" type="ORF">PENTCL1PPCAC_6162</name>
</gene>
<evidence type="ECO:0000313" key="2">
    <source>
        <dbReference type="Proteomes" id="UP001432027"/>
    </source>
</evidence>